<feature type="region of interest" description="Disordered" evidence="2">
    <location>
        <begin position="195"/>
        <end position="224"/>
    </location>
</feature>
<proteinExistence type="predicted"/>
<feature type="compositionally biased region" description="Basic and acidic residues" evidence="2">
    <location>
        <begin position="576"/>
        <end position="588"/>
    </location>
</feature>
<dbReference type="AlphaFoldDB" id="A0A9P0F2X9"/>
<feature type="region of interest" description="Disordered" evidence="2">
    <location>
        <begin position="570"/>
        <end position="602"/>
    </location>
</feature>
<evidence type="ECO:0008006" key="5">
    <source>
        <dbReference type="Google" id="ProtNLM"/>
    </source>
</evidence>
<accession>A0A9P0F2X9</accession>
<keyword evidence="1" id="KW-0175">Coiled coil</keyword>
<feature type="coiled-coil region" evidence="1">
    <location>
        <begin position="253"/>
        <end position="280"/>
    </location>
</feature>
<name>A0A9P0F2X9_BEMTA</name>
<evidence type="ECO:0000313" key="3">
    <source>
        <dbReference type="EMBL" id="CAH0389717.1"/>
    </source>
</evidence>
<evidence type="ECO:0000256" key="1">
    <source>
        <dbReference type="SAM" id="Coils"/>
    </source>
</evidence>
<protein>
    <recommendedName>
        <fullName evidence="5">Retrotransposon gag domain-containing protein</fullName>
    </recommendedName>
</protein>
<gene>
    <name evidence="3" type="ORF">BEMITA_LOCUS8520</name>
</gene>
<organism evidence="3 4">
    <name type="scientific">Bemisia tabaci</name>
    <name type="common">Sweetpotato whitefly</name>
    <name type="synonym">Aleurodes tabaci</name>
    <dbReference type="NCBI Taxonomy" id="7038"/>
    <lineage>
        <taxon>Eukaryota</taxon>
        <taxon>Metazoa</taxon>
        <taxon>Ecdysozoa</taxon>
        <taxon>Arthropoda</taxon>
        <taxon>Hexapoda</taxon>
        <taxon>Insecta</taxon>
        <taxon>Pterygota</taxon>
        <taxon>Neoptera</taxon>
        <taxon>Paraneoptera</taxon>
        <taxon>Hemiptera</taxon>
        <taxon>Sternorrhyncha</taxon>
        <taxon>Aleyrodoidea</taxon>
        <taxon>Aleyrodidae</taxon>
        <taxon>Aleyrodinae</taxon>
        <taxon>Bemisia</taxon>
    </lineage>
</organism>
<sequence>MEEKLCFKFEKAKDITVESRKFLPFIRKELPELQFTEDKINVLLALQRIDTKKILNFLADELNILLPPSAEKELCGVDTVEFLGIKPRLEDDLDIEYENLTHNLGLENQGGKYNFSSELPPLSQSRNSKHCSKMTRDELEQELATFGIPYVYARTKDAADALAKLKDGTLKVNTTPLENSLNTLSKLEKVLRRTKNQQTLEDELRKSNTQNAETSKPYPDKNVTLNPFEIDSQFTFQDSFVETQQMATIGLGIAETRQKLSQTRQEVGEIHREIAQLRETVERSLEANKKQGDQLSQMQNRRPEWYEMNQLGSQYSRPLPQNPFYHTHTQCPEEMVKKAYDFPRFTYPRNVDNLFANQPSIYVKPPKLGTPEFKKEEPIEFLKQIERYAEIAGWDEYHKKICLAAALEKANVLWYINNRTYLGTLSFEEFKKKFVKEFKETTNLGNDLLEFQTRVQTEDESGRDYLEKKLYLASTIRDRLTDKELIEIIISGFRPEMAEKVYLLQNETIHQLRENVRKVEQAKTIGKPAHKPSVQSNIVQKTSDLESKLDELSRLIKNIQLEKQVNAVKATNQYSDRNKEENGHRSRYYDGCGKTENNFPKK</sequence>
<keyword evidence="4" id="KW-1185">Reference proteome</keyword>
<evidence type="ECO:0000313" key="4">
    <source>
        <dbReference type="Proteomes" id="UP001152759"/>
    </source>
</evidence>
<dbReference type="EMBL" id="OU963866">
    <property type="protein sequence ID" value="CAH0389717.1"/>
    <property type="molecule type" value="Genomic_DNA"/>
</dbReference>
<dbReference type="Proteomes" id="UP001152759">
    <property type="component" value="Chromosome 5"/>
</dbReference>
<reference evidence="3" key="1">
    <citation type="submission" date="2021-12" db="EMBL/GenBank/DDBJ databases">
        <authorList>
            <person name="King R."/>
        </authorList>
    </citation>
    <scope>NUCLEOTIDE SEQUENCE</scope>
</reference>
<evidence type="ECO:0000256" key="2">
    <source>
        <dbReference type="SAM" id="MobiDB-lite"/>
    </source>
</evidence>